<dbReference type="SUPFAM" id="SSF50129">
    <property type="entry name" value="GroES-like"/>
    <property type="match status" value="1"/>
</dbReference>
<dbReference type="PANTHER" id="PTHR11695:SF294">
    <property type="entry name" value="RETICULON-4-INTERACTING PROTEIN 1, MITOCHONDRIAL"/>
    <property type="match status" value="1"/>
</dbReference>
<dbReference type="Pfam" id="PF13602">
    <property type="entry name" value="ADH_zinc_N_2"/>
    <property type="match status" value="1"/>
</dbReference>
<dbReference type="RefSeq" id="WP_345270102.1">
    <property type="nucleotide sequence ID" value="NZ_BAABHB010000011.1"/>
</dbReference>
<dbReference type="Pfam" id="PF08240">
    <property type="entry name" value="ADH_N"/>
    <property type="match status" value="1"/>
</dbReference>
<reference evidence="4" key="1">
    <citation type="journal article" date="2019" name="Int. J. Syst. Evol. Microbiol.">
        <title>The Global Catalogue of Microorganisms (GCM) 10K type strain sequencing project: providing services to taxonomists for standard genome sequencing and annotation.</title>
        <authorList>
            <consortium name="The Broad Institute Genomics Platform"/>
            <consortium name="The Broad Institute Genome Sequencing Center for Infectious Disease"/>
            <person name="Wu L."/>
            <person name="Ma J."/>
        </authorList>
    </citation>
    <scope>NUCLEOTIDE SEQUENCE [LARGE SCALE GENOMIC DNA]</scope>
    <source>
        <strain evidence="4">JCM 17925</strain>
    </source>
</reference>
<dbReference type="InterPro" id="IPR050700">
    <property type="entry name" value="YIM1/Zinc_Alcohol_DH_Fams"/>
</dbReference>
<dbReference type="Proteomes" id="UP001500936">
    <property type="component" value="Unassembled WGS sequence"/>
</dbReference>
<dbReference type="InterPro" id="IPR020843">
    <property type="entry name" value="ER"/>
</dbReference>
<evidence type="ECO:0000256" key="1">
    <source>
        <dbReference type="ARBA" id="ARBA00023002"/>
    </source>
</evidence>
<dbReference type="PANTHER" id="PTHR11695">
    <property type="entry name" value="ALCOHOL DEHYDROGENASE RELATED"/>
    <property type="match status" value="1"/>
</dbReference>
<dbReference type="CDD" id="cd05289">
    <property type="entry name" value="MDR_like_2"/>
    <property type="match status" value="1"/>
</dbReference>
<dbReference type="InterPro" id="IPR011032">
    <property type="entry name" value="GroES-like_sf"/>
</dbReference>
<dbReference type="SUPFAM" id="SSF51735">
    <property type="entry name" value="NAD(P)-binding Rossmann-fold domains"/>
    <property type="match status" value="1"/>
</dbReference>
<dbReference type="EMBL" id="BAABHB010000011">
    <property type="protein sequence ID" value="GAA4414251.1"/>
    <property type="molecule type" value="Genomic_DNA"/>
</dbReference>
<keyword evidence="4" id="KW-1185">Reference proteome</keyword>
<accession>A0ABP8KRG7</accession>
<dbReference type="PROSITE" id="PS01162">
    <property type="entry name" value="QOR_ZETA_CRYSTAL"/>
    <property type="match status" value="1"/>
</dbReference>
<organism evidence="3 4">
    <name type="scientific">Nibrella viscosa</name>
    <dbReference type="NCBI Taxonomy" id="1084524"/>
    <lineage>
        <taxon>Bacteria</taxon>
        <taxon>Pseudomonadati</taxon>
        <taxon>Bacteroidota</taxon>
        <taxon>Cytophagia</taxon>
        <taxon>Cytophagales</taxon>
        <taxon>Spirosomataceae</taxon>
        <taxon>Nibrella</taxon>
    </lineage>
</organism>
<comment type="caution">
    <text evidence="3">The sequence shown here is derived from an EMBL/GenBank/DDBJ whole genome shotgun (WGS) entry which is preliminary data.</text>
</comment>
<dbReference type="Gene3D" id="3.40.50.720">
    <property type="entry name" value="NAD(P)-binding Rossmann-like Domain"/>
    <property type="match status" value="1"/>
</dbReference>
<dbReference type="InterPro" id="IPR036291">
    <property type="entry name" value="NAD(P)-bd_dom_sf"/>
</dbReference>
<protein>
    <submittedName>
        <fullName evidence="3">NADP-dependent oxidoreductase</fullName>
    </submittedName>
</protein>
<sequence>MKAVVLTEFGAPDMLVVQDVPTPAIGDNDVLVRVKAAGINPVDVKTRQGKAFANQLKEHQPLILGWDISGEVVEAGASVTTFKPGDAVFGMVNFPGYGAAYAEYVATPAAHLTHKPANITHEEAAAATLAALTACQALVDKAHLQKGQKILIHAAAGGVGHYAVQLAKHLGAYVIGTSSAANRDFVLSLGADEHIDHNNQRFEDVVQDADVVLVATLADNTKDRSVDTVKPGGTLVSILSGLSGESADKAAAKGLRVEAFLVASNGEQMQQLAQLLAAGTIRSEVSMAVPVEQISEAHRQVETGKTRGKVVVTF</sequence>
<gene>
    <name evidence="3" type="ORF">GCM10023187_43450</name>
</gene>
<evidence type="ECO:0000313" key="4">
    <source>
        <dbReference type="Proteomes" id="UP001500936"/>
    </source>
</evidence>
<proteinExistence type="predicted"/>
<evidence type="ECO:0000259" key="2">
    <source>
        <dbReference type="SMART" id="SM00829"/>
    </source>
</evidence>
<dbReference type="InterPro" id="IPR002364">
    <property type="entry name" value="Quin_OxRdtase/zeta-crystal_CS"/>
</dbReference>
<dbReference type="InterPro" id="IPR013154">
    <property type="entry name" value="ADH-like_N"/>
</dbReference>
<name>A0ABP8KRG7_9BACT</name>
<evidence type="ECO:0000313" key="3">
    <source>
        <dbReference type="EMBL" id="GAA4414251.1"/>
    </source>
</evidence>
<feature type="domain" description="Enoyl reductase (ER)" evidence="2">
    <location>
        <begin position="10"/>
        <end position="312"/>
    </location>
</feature>
<keyword evidence="1" id="KW-0560">Oxidoreductase</keyword>
<dbReference type="SMART" id="SM00829">
    <property type="entry name" value="PKS_ER"/>
    <property type="match status" value="1"/>
</dbReference>
<dbReference type="Gene3D" id="3.90.180.10">
    <property type="entry name" value="Medium-chain alcohol dehydrogenases, catalytic domain"/>
    <property type="match status" value="1"/>
</dbReference>